<organism evidence="1 2">
    <name type="scientific">Nelumbo nucifera</name>
    <name type="common">Sacred lotus</name>
    <dbReference type="NCBI Taxonomy" id="4432"/>
    <lineage>
        <taxon>Eukaryota</taxon>
        <taxon>Viridiplantae</taxon>
        <taxon>Streptophyta</taxon>
        <taxon>Embryophyta</taxon>
        <taxon>Tracheophyta</taxon>
        <taxon>Spermatophyta</taxon>
        <taxon>Magnoliopsida</taxon>
        <taxon>Proteales</taxon>
        <taxon>Nelumbonaceae</taxon>
        <taxon>Nelumbo</taxon>
    </lineage>
</organism>
<name>A0A822ZK05_NELNU</name>
<sequence>MVQRKLKPKHLVQVKSFGTPDEVDDWVFNNPMDCPGALHFAERNEIVISYGIQTNSTPLDKRGYFD</sequence>
<dbReference type="AlphaFoldDB" id="A0A822ZK05"/>
<reference evidence="1 2" key="1">
    <citation type="journal article" date="2020" name="Mol. Biol. Evol.">
        <title>Distinct Expression and Methylation Patterns for Genes with Different Fates following a Single Whole-Genome Duplication in Flowering Plants.</title>
        <authorList>
            <person name="Shi T."/>
            <person name="Rahmani R.S."/>
            <person name="Gugger P.F."/>
            <person name="Wang M."/>
            <person name="Li H."/>
            <person name="Zhang Y."/>
            <person name="Li Z."/>
            <person name="Wang Q."/>
            <person name="Van de Peer Y."/>
            <person name="Marchal K."/>
            <person name="Chen J."/>
        </authorList>
    </citation>
    <scope>NUCLEOTIDE SEQUENCE [LARGE SCALE GENOMIC DNA]</scope>
    <source>
        <tissue evidence="1">Leaf</tissue>
    </source>
</reference>
<evidence type="ECO:0000313" key="2">
    <source>
        <dbReference type="Proteomes" id="UP000607653"/>
    </source>
</evidence>
<keyword evidence="2" id="KW-1185">Reference proteome</keyword>
<evidence type="ECO:0000313" key="1">
    <source>
        <dbReference type="EMBL" id="DAD43689.1"/>
    </source>
</evidence>
<dbReference type="Proteomes" id="UP000607653">
    <property type="component" value="Unassembled WGS sequence"/>
</dbReference>
<dbReference type="EMBL" id="DUZY01000006">
    <property type="protein sequence ID" value="DAD43689.1"/>
    <property type="molecule type" value="Genomic_DNA"/>
</dbReference>
<gene>
    <name evidence="1" type="ORF">HUJ06_001919</name>
</gene>
<proteinExistence type="predicted"/>
<accession>A0A822ZK05</accession>
<protein>
    <submittedName>
        <fullName evidence="1">Uncharacterized protein</fullName>
    </submittedName>
</protein>
<comment type="caution">
    <text evidence="1">The sequence shown here is derived from an EMBL/GenBank/DDBJ whole genome shotgun (WGS) entry which is preliminary data.</text>
</comment>